<gene>
    <name evidence="2" type="ORF">CYMTET_34213</name>
</gene>
<sequence>MEACSSQEAGGLYRIEARTEEFPGMTEVGQLLDGDDALLASQACSSRRPAVFTEAGAGEAEQQVHPIIMQGGRCWGALHLVLHDKTQTNMAEVEKDLREAVKGLTTYISKANEADAKGLDQVKALVMEARRLRLQSREKAASQEVPEDTQKRRRSVFAAPASMQPEAEKRAEEASAGLDPEAGVWFQAKGSVEKMIQGSKMLRSTLNDIAKYNRVGYAQCLVFLCVLMLVGEEDLVPHLVDGVSR</sequence>
<dbReference type="Proteomes" id="UP001190700">
    <property type="component" value="Unassembled WGS sequence"/>
</dbReference>
<proteinExistence type="predicted"/>
<evidence type="ECO:0000256" key="1">
    <source>
        <dbReference type="SAM" id="MobiDB-lite"/>
    </source>
</evidence>
<reference evidence="2 3" key="1">
    <citation type="journal article" date="2015" name="Genome Biol. Evol.">
        <title>Comparative Genomics of a Bacterivorous Green Alga Reveals Evolutionary Causalities and Consequences of Phago-Mixotrophic Mode of Nutrition.</title>
        <authorList>
            <person name="Burns J.A."/>
            <person name="Paasch A."/>
            <person name="Narechania A."/>
            <person name="Kim E."/>
        </authorList>
    </citation>
    <scope>NUCLEOTIDE SEQUENCE [LARGE SCALE GENOMIC DNA]</scope>
    <source>
        <strain evidence="2 3">PLY_AMNH</strain>
    </source>
</reference>
<protein>
    <submittedName>
        <fullName evidence="2">Uncharacterized protein</fullName>
    </submittedName>
</protein>
<organism evidence="2 3">
    <name type="scientific">Cymbomonas tetramitiformis</name>
    <dbReference type="NCBI Taxonomy" id="36881"/>
    <lineage>
        <taxon>Eukaryota</taxon>
        <taxon>Viridiplantae</taxon>
        <taxon>Chlorophyta</taxon>
        <taxon>Pyramimonadophyceae</taxon>
        <taxon>Pyramimonadales</taxon>
        <taxon>Pyramimonadaceae</taxon>
        <taxon>Cymbomonas</taxon>
    </lineage>
</organism>
<feature type="non-terminal residue" evidence="2">
    <location>
        <position position="245"/>
    </location>
</feature>
<keyword evidence="3" id="KW-1185">Reference proteome</keyword>
<accession>A0AAE0FBN2</accession>
<dbReference type="AlphaFoldDB" id="A0AAE0FBN2"/>
<name>A0AAE0FBN2_9CHLO</name>
<evidence type="ECO:0000313" key="2">
    <source>
        <dbReference type="EMBL" id="KAK3256660.1"/>
    </source>
</evidence>
<comment type="caution">
    <text evidence="2">The sequence shown here is derived from an EMBL/GenBank/DDBJ whole genome shotgun (WGS) entry which is preliminary data.</text>
</comment>
<feature type="region of interest" description="Disordered" evidence="1">
    <location>
        <begin position="136"/>
        <end position="175"/>
    </location>
</feature>
<evidence type="ECO:0000313" key="3">
    <source>
        <dbReference type="Proteomes" id="UP001190700"/>
    </source>
</evidence>
<dbReference type="EMBL" id="LGRX02021443">
    <property type="protein sequence ID" value="KAK3256660.1"/>
    <property type="molecule type" value="Genomic_DNA"/>
</dbReference>